<dbReference type="PANTHER" id="PTHR11070:SF45">
    <property type="entry name" value="DNA 3'-5' HELICASE"/>
    <property type="match status" value="1"/>
</dbReference>
<protein>
    <submittedName>
        <fullName evidence="8">DNA helicase IV</fullName>
    </submittedName>
</protein>
<dbReference type="GO" id="GO:0003677">
    <property type="term" value="F:DNA binding"/>
    <property type="evidence" value="ECO:0007669"/>
    <property type="project" value="InterPro"/>
</dbReference>
<evidence type="ECO:0000256" key="1">
    <source>
        <dbReference type="ARBA" id="ARBA00022741"/>
    </source>
</evidence>
<keyword evidence="1 5" id="KW-0547">Nucleotide-binding</keyword>
<evidence type="ECO:0000313" key="9">
    <source>
        <dbReference type="Proteomes" id="UP000320085"/>
    </source>
</evidence>
<dbReference type="PROSITE" id="PS51198">
    <property type="entry name" value="UVRD_HELICASE_ATP_BIND"/>
    <property type="match status" value="1"/>
</dbReference>
<dbReference type="GO" id="GO:0005524">
    <property type="term" value="F:ATP binding"/>
    <property type="evidence" value="ECO:0007669"/>
    <property type="project" value="UniProtKB-UniRule"/>
</dbReference>
<evidence type="ECO:0000259" key="7">
    <source>
        <dbReference type="PROSITE" id="PS51198"/>
    </source>
</evidence>
<dbReference type="InterPro" id="IPR000212">
    <property type="entry name" value="DNA_helicase_UvrD/REP"/>
</dbReference>
<keyword evidence="3 5" id="KW-0347">Helicase</keyword>
<feature type="region of interest" description="Disordered" evidence="6">
    <location>
        <begin position="923"/>
        <end position="961"/>
    </location>
</feature>
<gene>
    <name evidence="8" type="ORF">FHX52_1339</name>
</gene>
<dbReference type="Proteomes" id="UP000320085">
    <property type="component" value="Unassembled WGS sequence"/>
</dbReference>
<feature type="region of interest" description="Disordered" evidence="6">
    <location>
        <begin position="756"/>
        <end position="857"/>
    </location>
</feature>
<dbReference type="AlphaFoldDB" id="A0A543PVV3"/>
<dbReference type="GO" id="GO:0005829">
    <property type="term" value="C:cytosol"/>
    <property type="evidence" value="ECO:0007669"/>
    <property type="project" value="TreeGrafter"/>
</dbReference>
<evidence type="ECO:0000256" key="3">
    <source>
        <dbReference type="ARBA" id="ARBA00022806"/>
    </source>
</evidence>
<name>A0A543PVV3_9MICO</name>
<keyword evidence="2 5" id="KW-0378">Hydrolase</keyword>
<reference evidence="8 9" key="1">
    <citation type="submission" date="2019-06" db="EMBL/GenBank/DDBJ databases">
        <title>Sequencing the genomes of 1000 actinobacteria strains.</title>
        <authorList>
            <person name="Klenk H.-P."/>
        </authorList>
    </citation>
    <scope>NUCLEOTIDE SEQUENCE [LARGE SCALE GENOMIC DNA]</scope>
    <source>
        <strain evidence="8 9">DSM 21776</strain>
    </source>
</reference>
<feature type="compositionally biased region" description="Basic and acidic residues" evidence="6">
    <location>
        <begin position="939"/>
        <end position="961"/>
    </location>
</feature>
<dbReference type="InterPro" id="IPR014016">
    <property type="entry name" value="UvrD-like_ATP-bd"/>
</dbReference>
<dbReference type="GO" id="GO:0043138">
    <property type="term" value="F:3'-5' DNA helicase activity"/>
    <property type="evidence" value="ECO:0007669"/>
    <property type="project" value="TreeGrafter"/>
</dbReference>
<dbReference type="EMBL" id="VFQF01000001">
    <property type="protein sequence ID" value="TQN48214.1"/>
    <property type="molecule type" value="Genomic_DNA"/>
</dbReference>
<keyword evidence="4 5" id="KW-0067">ATP-binding</keyword>
<comment type="caution">
    <text evidence="8">The sequence shown here is derived from an EMBL/GenBank/DDBJ whole genome shotgun (WGS) entry which is preliminary data.</text>
</comment>
<dbReference type="InterPro" id="IPR027417">
    <property type="entry name" value="P-loop_NTPase"/>
</dbReference>
<dbReference type="NCBIfam" id="NF041254">
    <property type="entry name" value="motor_HelR"/>
    <property type="match status" value="1"/>
</dbReference>
<feature type="compositionally biased region" description="Basic and acidic residues" evidence="6">
    <location>
        <begin position="766"/>
        <end position="782"/>
    </location>
</feature>
<dbReference type="PANTHER" id="PTHR11070">
    <property type="entry name" value="UVRD / RECB / PCRA DNA HELICASE FAMILY MEMBER"/>
    <property type="match status" value="1"/>
</dbReference>
<sequence>MSPLTTDAFALPDHLSPKADPALIADDERHFAAVAAALARATADVTDRLAAARRAPVRTGQAALDRDQEVHRLTGRLRALQRFGLDLCLGRMVAADDAEPLYVGRLGLTDDAGNRLLLDWRSPAAEPFFGATHADPMGLASRRRYRWTRGRVTDYWDEVFTTDRLAGQAALDDQSAFIASLGTSRSPQMRDVLATIAADQDAIIRAGSRGALVVDGGPGTGKTVVALHRTAYLLYADPRLGHRRGGVLFVGPHQPYLAYVADVLPSLGEEGVQTCTLRDLVAEGASAPDEVDPVVARLKASADLVRAVEPAVALYEEPPREAMLVTTPWDEVWLTPLDWADAFAAGASLPHNEAREDVWEALLGIVVERHDLEDRLDDDGADVEPEATPEMVHRALQQDRDLRAAFDRAWPVIEADDLVGDLWSVPAYLRRCAPGLGAEEVRLLQRAAPTAWTASDLPLLDAARRRLGDPDAARRRRRRDATIAAQRAEMARVIDHLIATDDSDMHVMSMLRGADLGGALVDESAGTEASGGPTDPDLLAGPFAHVVVDEAQELTDAEWQMLLARCPSRSFTIVGDRAQARHGFTESWTERLARIGLDRAALASLTINYRTPEEVMEEAEPVIRAMVPDANVPTSVRRTGIPVRHGSTADLDDVIDGWLAAHADGIACVIGDPTFSPRQRVQSLTPQLAKGLEFDLVVLVDPDAFGSGIEGTVDHYVAMTRATQQLAILTSHKAAESIPSGEISRALCCKGVHGRQQGRTVGHRPAPHETHRALGDGVDDRHRNHRGRQRSPPQPGHERDRLTLTHEGDVRGELHRDVDDAGRPADVRAHPQEPLVADRAGRHAHPAGIDDVVHRDAGPRRERVVPVHEHVGPVAAEVAHLEVVGDGERQRLPVVHEGEIVRAGRDGIDGLPRVDLVGTQHDVRRSLAQPGESPDDDPAVGRREGREADGADHLAARAEDS</sequence>
<feature type="compositionally biased region" description="Basic and acidic residues" evidence="6">
    <location>
        <begin position="796"/>
        <end position="831"/>
    </location>
</feature>
<feature type="binding site" evidence="5">
    <location>
        <begin position="216"/>
        <end position="223"/>
    </location>
    <ligand>
        <name>ATP</name>
        <dbReference type="ChEBI" id="CHEBI:30616"/>
    </ligand>
</feature>
<evidence type="ECO:0000313" key="8">
    <source>
        <dbReference type="EMBL" id="TQN48214.1"/>
    </source>
</evidence>
<dbReference type="GO" id="GO:0016787">
    <property type="term" value="F:hydrolase activity"/>
    <property type="evidence" value="ECO:0007669"/>
    <property type="project" value="UniProtKB-UniRule"/>
</dbReference>
<evidence type="ECO:0000256" key="2">
    <source>
        <dbReference type="ARBA" id="ARBA00022801"/>
    </source>
</evidence>
<dbReference type="Gene3D" id="3.40.50.300">
    <property type="entry name" value="P-loop containing nucleotide triphosphate hydrolases"/>
    <property type="match status" value="3"/>
</dbReference>
<evidence type="ECO:0000256" key="5">
    <source>
        <dbReference type="PROSITE-ProRule" id="PRU00560"/>
    </source>
</evidence>
<proteinExistence type="predicted"/>
<dbReference type="GO" id="GO:0000725">
    <property type="term" value="P:recombinational repair"/>
    <property type="evidence" value="ECO:0007669"/>
    <property type="project" value="TreeGrafter"/>
</dbReference>
<feature type="domain" description="UvrD-like helicase ATP-binding" evidence="7">
    <location>
        <begin position="195"/>
        <end position="612"/>
    </location>
</feature>
<organism evidence="8 9">
    <name type="scientific">Humibacillus xanthopallidus</name>
    <dbReference type="NCBI Taxonomy" id="412689"/>
    <lineage>
        <taxon>Bacteria</taxon>
        <taxon>Bacillati</taxon>
        <taxon>Actinomycetota</taxon>
        <taxon>Actinomycetes</taxon>
        <taxon>Micrococcales</taxon>
        <taxon>Intrasporangiaceae</taxon>
        <taxon>Humibacillus</taxon>
    </lineage>
</organism>
<evidence type="ECO:0000256" key="6">
    <source>
        <dbReference type="SAM" id="MobiDB-lite"/>
    </source>
</evidence>
<dbReference type="SUPFAM" id="SSF52540">
    <property type="entry name" value="P-loop containing nucleoside triphosphate hydrolases"/>
    <property type="match status" value="1"/>
</dbReference>
<evidence type="ECO:0000256" key="4">
    <source>
        <dbReference type="ARBA" id="ARBA00022840"/>
    </source>
</evidence>
<accession>A0A543PVV3</accession>